<reference evidence="7" key="1">
    <citation type="journal article" date="2014" name="DNA Res.">
        <title>A complete view of the genetic diversity of the Escherichia coli O-antigen biosynthesis gene cluster.</title>
        <authorList>
            <person name="Iguchi A."/>
            <person name="Iyoda S."/>
            <person name="Kikuchi T."/>
            <person name="Ogura Y."/>
            <person name="Katsura K."/>
            <person name="Ohnishi M."/>
            <person name="Hayashi T."/>
            <person name="Thomson N.R."/>
        </authorList>
    </citation>
    <scope>NUCLEOTIDE SEQUENCE</scope>
    <source>
        <strain evidence="7">10B-1</strain>
    </source>
</reference>
<dbReference type="Gene3D" id="3.90.550.10">
    <property type="entry name" value="Spore Coat Polysaccharide Biosynthesis Protein SpsA, Chain A"/>
    <property type="match status" value="1"/>
</dbReference>
<evidence type="ECO:0000313" key="6">
    <source>
        <dbReference type="EMBL" id="AIG62817.1"/>
    </source>
</evidence>
<name>A0A0A8J740_ECOLX</name>
<dbReference type="RefSeq" id="WP_032234917.1">
    <property type="nucleotide sequence ID" value="NZ_AP027829.1"/>
</dbReference>
<keyword evidence="3 7" id="KW-0808">Transferase</keyword>
<reference evidence="6" key="2">
    <citation type="journal article" date="2016" name="PLoS ONE">
        <title>Comparison of O-Antigen Gene Clusters of All O-Serogroups of Escherichia coli and Proposal for Adopting a New Nomenclature for O-Typing.</title>
        <authorList>
            <person name="DebRoy C."/>
            <person name="Fratamico P.M."/>
            <person name="Yan X."/>
            <person name="Baranzoni G."/>
            <person name="Liu Y."/>
            <person name="Needleman D.S."/>
            <person name="Tebbs R."/>
            <person name="O'Connell C.D."/>
            <person name="Allred A."/>
            <person name="Swimley M."/>
            <person name="Mwangi M."/>
            <person name="Kapur V."/>
            <person name="Raygoza Garay J.A."/>
            <person name="Roberts E.L."/>
            <person name="Katani R."/>
        </authorList>
    </citation>
    <scope>NUCLEOTIDE SEQUENCE</scope>
    <source>
        <strain evidence="6">H 510a</strain>
    </source>
</reference>
<dbReference type="PANTHER" id="PTHR43179:SF12">
    <property type="entry name" value="GALACTOFURANOSYLTRANSFERASE GLFT2"/>
    <property type="match status" value="1"/>
</dbReference>
<keyword evidence="2" id="KW-0328">Glycosyltransferase</keyword>
<evidence type="ECO:0000256" key="2">
    <source>
        <dbReference type="ARBA" id="ARBA00022676"/>
    </source>
</evidence>
<dbReference type="InterPro" id="IPR001296">
    <property type="entry name" value="Glyco_trans_1"/>
</dbReference>
<organism evidence="7">
    <name type="scientific">Escherichia coli</name>
    <dbReference type="NCBI Taxonomy" id="562"/>
    <lineage>
        <taxon>Bacteria</taxon>
        <taxon>Pseudomonadati</taxon>
        <taxon>Pseudomonadota</taxon>
        <taxon>Gammaproteobacteria</taxon>
        <taxon>Enterobacterales</taxon>
        <taxon>Enterobacteriaceae</taxon>
        <taxon>Escherichia</taxon>
    </lineage>
</organism>
<dbReference type="AlphaFoldDB" id="A0A0A8J740"/>
<dbReference type="PANTHER" id="PTHR43179">
    <property type="entry name" value="RHAMNOSYLTRANSFERASE WBBL"/>
    <property type="match status" value="1"/>
</dbReference>
<evidence type="ECO:0000259" key="4">
    <source>
        <dbReference type="Pfam" id="PF00534"/>
    </source>
</evidence>
<evidence type="ECO:0000256" key="3">
    <source>
        <dbReference type="ARBA" id="ARBA00022679"/>
    </source>
</evidence>
<dbReference type="EMBL" id="AB812067">
    <property type="protein sequence ID" value="BAQ01828.1"/>
    <property type="molecule type" value="Genomic_DNA"/>
</dbReference>
<feature type="domain" description="Glycosyltransferase 2-like" evidence="5">
    <location>
        <begin position="61"/>
        <end position="157"/>
    </location>
</feature>
<proteinExistence type="inferred from homology"/>
<evidence type="ECO:0000259" key="5">
    <source>
        <dbReference type="Pfam" id="PF00535"/>
    </source>
</evidence>
<protein>
    <submittedName>
        <fullName evidence="7">Putative glycosyltransferase</fullName>
    </submittedName>
    <submittedName>
        <fullName evidence="6">Teichuronic acid biosynthesis glycosyltransferase</fullName>
    </submittedName>
</protein>
<dbReference type="InterPro" id="IPR001173">
    <property type="entry name" value="Glyco_trans_2-like"/>
</dbReference>
<dbReference type="InterPro" id="IPR029044">
    <property type="entry name" value="Nucleotide-diphossugar_trans"/>
</dbReference>
<evidence type="ECO:0000256" key="1">
    <source>
        <dbReference type="ARBA" id="ARBA00006739"/>
    </source>
</evidence>
<dbReference type="SUPFAM" id="SSF53448">
    <property type="entry name" value="Nucleotide-diphospho-sugar transferases"/>
    <property type="match status" value="1"/>
</dbReference>
<dbReference type="SUPFAM" id="SSF53756">
    <property type="entry name" value="UDP-Glycosyltransferase/glycogen phosphorylase"/>
    <property type="match status" value="1"/>
</dbReference>
<sequence length="693" mass="78992">MSARLKLLPGVKSTEYVYSDLHALLDSNAESSFGPNIGSDGSNLTITCLSMSRVFLTEKLVNSIYQHIPNFKGDILIVDNGSTLEELSVLQTLSDRIPLHIRVIELGNNFGVSGGRNKALEHIKTEWAMFLDNDIYFINNPFPRLQKDISKLGCHFINMPLLDSDGETLFANGGNIFLHIDNDSVHVGAGSACVQEKITTYDGEGFLSTFLFGGASVIKIDSLKSLGKYDENMFIGFEDIDLSLRLYQSGMKVGTCGAISLIHDHPKPSSNKDKDYEKIRFTKSILKESADYLENKWGMVFWSAPVDDWLEEKQRSFELITQKESNYSQIDDNKQNVICDFPVAKPRIALIIDTENWAFSNIANQIVNHLSDSYDFTIIPTEIIDNISQVIMMTKNHDITHFFWRESLRLIYDECYINYNRAIGFDELSFKKQYLDGRIITSSVYDHLFLDEQAIKLRKTFYNDLITAYTVSSSKLYDIYSSIAEYPNPSVLAEDGVDLKLFYPLDLERFDNIESRTLRVGWAGNSKWAGEVEDFKGYHSLLKPAVEQLQSEGLNIELVLADRQLGFIPHDEMVNYYSQIDVYVCPSKIEGTPNPVLESMACGVPVISTDVGVVNDAFGDMQKEWILPVRSKDVLIDKLRDFYNRRNTVVKCLSSENLQQIKKWDWKVKSENFRIFFDKILESKKHSKINTEM</sequence>
<dbReference type="Pfam" id="PF00535">
    <property type="entry name" value="Glycos_transf_2"/>
    <property type="match status" value="1"/>
</dbReference>
<dbReference type="Pfam" id="PF00534">
    <property type="entry name" value="Glycos_transf_1"/>
    <property type="match status" value="1"/>
</dbReference>
<evidence type="ECO:0000313" key="7">
    <source>
        <dbReference type="EMBL" id="BAQ01828.1"/>
    </source>
</evidence>
<dbReference type="Gene3D" id="3.40.50.2000">
    <property type="entry name" value="Glycogen Phosphorylase B"/>
    <property type="match status" value="1"/>
</dbReference>
<dbReference type="GO" id="GO:0016757">
    <property type="term" value="F:glycosyltransferase activity"/>
    <property type="evidence" value="ECO:0007669"/>
    <property type="project" value="UniProtKB-KW"/>
</dbReference>
<gene>
    <name evidence="6" type="primary">tuaC</name>
</gene>
<comment type="similarity">
    <text evidence="1">Belongs to the glycosyltransferase 2 family.</text>
</comment>
<dbReference type="EMBL" id="KJ778806">
    <property type="protein sequence ID" value="AIG62817.1"/>
    <property type="molecule type" value="Genomic_DNA"/>
</dbReference>
<accession>A0A0A8J740</accession>
<feature type="domain" description="Glycosyl transferase family 1" evidence="4">
    <location>
        <begin position="565"/>
        <end position="648"/>
    </location>
</feature>